<feature type="domain" description="Activator of Hsp90 ATPase homologue 1/2-like C-terminal" evidence="2">
    <location>
        <begin position="22"/>
        <end position="132"/>
    </location>
</feature>
<comment type="similarity">
    <text evidence="1">Belongs to the AHA1 family.</text>
</comment>
<dbReference type="OrthoDB" id="9803476at2"/>
<organism evidence="3 4">
    <name type="scientific">Paenibacillus typhae</name>
    <dbReference type="NCBI Taxonomy" id="1174501"/>
    <lineage>
        <taxon>Bacteria</taxon>
        <taxon>Bacillati</taxon>
        <taxon>Bacillota</taxon>
        <taxon>Bacilli</taxon>
        <taxon>Bacillales</taxon>
        <taxon>Paenibacillaceae</taxon>
        <taxon>Paenibacillus</taxon>
    </lineage>
</organism>
<proteinExistence type="inferred from homology"/>
<dbReference type="Pfam" id="PF08327">
    <property type="entry name" value="AHSA1"/>
    <property type="match status" value="1"/>
</dbReference>
<accession>A0A1G8LLD5</accession>
<evidence type="ECO:0000259" key="2">
    <source>
        <dbReference type="Pfam" id="PF08327"/>
    </source>
</evidence>
<dbReference type="STRING" id="1174501.SAMN05216192_106173"/>
<name>A0A1G8LLD5_9BACL</name>
<gene>
    <name evidence="3" type="ORF">SAMN05216192_106173</name>
</gene>
<keyword evidence="4" id="KW-1185">Reference proteome</keyword>
<dbReference type="EMBL" id="FNDX01000006">
    <property type="protein sequence ID" value="SDI56484.1"/>
    <property type="molecule type" value="Genomic_DNA"/>
</dbReference>
<dbReference type="AlphaFoldDB" id="A0A1G8LLD5"/>
<protein>
    <submittedName>
        <fullName evidence="3">Uncharacterized conserved protein YndB, AHSA1/START domain</fullName>
    </submittedName>
</protein>
<dbReference type="InterPro" id="IPR013538">
    <property type="entry name" value="ASHA1/2-like_C"/>
</dbReference>
<evidence type="ECO:0000313" key="3">
    <source>
        <dbReference type="EMBL" id="SDI56484.1"/>
    </source>
</evidence>
<dbReference type="SUPFAM" id="SSF55961">
    <property type="entry name" value="Bet v1-like"/>
    <property type="match status" value="1"/>
</dbReference>
<sequence length="160" mass="18152">MTARLQKVPDGFTATFDRHYKHTVDEVWAYLTDNELLSKWFPELRAGELGTGGSMTFDMGDGTYEVMGISDYEPAAVLEYAWGEDKIRFELVAEPGGSSLRLIETISTITDHTPRDLAGWHVCLDVIEALLEGKGFVNRKHAWEEQYKVYSGLVERMRNS</sequence>
<dbReference type="CDD" id="cd08899">
    <property type="entry name" value="SRPBCC_CalC_Aha1-like_6"/>
    <property type="match status" value="1"/>
</dbReference>
<dbReference type="RefSeq" id="WP_090713598.1">
    <property type="nucleotide sequence ID" value="NZ_CBCSKY010000005.1"/>
</dbReference>
<reference evidence="4" key="1">
    <citation type="submission" date="2016-10" db="EMBL/GenBank/DDBJ databases">
        <authorList>
            <person name="Varghese N."/>
            <person name="Submissions S."/>
        </authorList>
    </citation>
    <scope>NUCLEOTIDE SEQUENCE [LARGE SCALE GENOMIC DNA]</scope>
    <source>
        <strain evidence="4">CGMCC 1.11012</strain>
    </source>
</reference>
<dbReference type="InterPro" id="IPR023393">
    <property type="entry name" value="START-like_dom_sf"/>
</dbReference>
<evidence type="ECO:0000256" key="1">
    <source>
        <dbReference type="ARBA" id="ARBA00006817"/>
    </source>
</evidence>
<evidence type="ECO:0000313" key="4">
    <source>
        <dbReference type="Proteomes" id="UP000199050"/>
    </source>
</evidence>
<dbReference type="Gene3D" id="3.30.530.20">
    <property type="match status" value="1"/>
</dbReference>
<dbReference type="Proteomes" id="UP000199050">
    <property type="component" value="Unassembled WGS sequence"/>
</dbReference>